<keyword evidence="1" id="KW-1133">Transmembrane helix</keyword>
<dbReference type="EMBL" id="JBHLYR010000016">
    <property type="protein sequence ID" value="MFB9991485.1"/>
    <property type="molecule type" value="Genomic_DNA"/>
</dbReference>
<name>A0ABV6AVG6_9DEIO</name>
<protein>
    <submittedName>
        <fullName evidence="2">Uncharacterized protein</fullName>
    </submittedName>
</protein>
<organism evidence="2 3">
    <name type="scientific">Deinococcus oregonensis</name>
    <dbReference type="NCBI Taxonomy" id="1805970"/>
    <lineage>
        <taxon>Bacteria</taxon>
        <taxon>Thermotogati</taxon>
        <taxon>Deinococcota</taxon>
        <taxon>Deinococci</taxon>
        <taxon>Deinococcales</taxon>
        <taxon>Deinococcaceae</taxon>
        <taxon>Deinococcus</taxon>
    </lineage>
</organism>
<keyword evidence="1" id="KW-0812">Transmembrane</keyword>
<dbReference type="Proteomes" id="UP001589733">
    <property type="component" value="Unassembled WGS sequence"/>
</dbReference>
<gene>
    <name evidence="2" type="ORF">ACFFLM_05820</name>
</gene>
<dbReference type="RefSeq" id="WP_380006581.1">
    <property type="nucleotide sequence ID" value="NZ_JBHLYR010000016.1"/>
</dbReference>
<proteinExistence type="predicted"/>
<keyword evidence="3" id="KW-1185">Reference proteome</keyword>
<evidence type="ECO:0000313" key="3">
    <source>
        <dbReference type="Proteomes" id="UP001589733"/>
    </source>
</evidence>
<evidence type="ECO:0000256" key="1">
    <source>
        <dbReference type="SAM" id="Phobius"/>
    </source>
</evidence>
<keyword evidence="1" id="KW-0472">Membrane</keyword>
<comment type="caution">
    <text evidence="2">The sequence shown here is derived from an EMBL/GenBank/DDBJ whole genome shotgun (WGS) entry which is preliminary data.</text>
</comment>
<sequence length="53" mass="5899">MCDPEALLPLPQSKVSYHLGILRQAPFFALGGAFLTELFTQLLAFIHQNHSLC</sequence>
<accession>A0ABV6AVG6</accession>
<evidence type="ECO:0000313" key="2">
    <source>
        <dbReference type="EMBL" id="MFB9991485.1"/>
    </source>
</evidence>
<feature type="transmembrane region" description="Helical" evidence="1">
    <location>
        <begin position="27"/>
        <end position="46"/>
    </location>
</feature>
<reference evidence="2 3" key="1">
    <citation type="submission" date="2024-09" db="EMBL/GenBank/DDBJ databases">
        <authorList>
            <person name="Sun Q."/>
            <person name="Mori K."/>
        </authorList>
    </citation>
    <scope>NUCLEOTIDE SEQUENCE [LARGE SCALE GENOMIC DNA]</scope>
    <source>
        <strain evidence="2 3">JCM 13503</strain>
    </source>
</reference>